<dbReference type="FunFam" id="3.40.30.10:FF:000001">
    <property type="entry name" value="Thioredoxin"/>
    <property type="match status" value="1"/>
</dbReference>
<dbReference type="EMBL" id="PYGC01000006">
    <property type="protein sequence ID" value="PSK82294.1"/>
    <property type="molecule type" value="Genomic_DNA"/>
</dbReference>
<evidence type="ECO:0000256" key="4">
    <source>
        <dbReference type="ARBA" id="ARBA00023157"/>
    </source>
</evidence>
<feature type="domain" description="Thioredoxin" evidence="8">
    <location>
        <begin position="33"/>
        <end position="147"/>
    </location>
</feature>
<evidence type="ECO:0000256" key="7">
    <source>
        <dbReference type="SAM" id="SignalP"/>
    </source>
</evidence>
<dbReference type="NCBIfam" id="TIGR01068">
    <property type="entry name" value="thioredoxin"/>
    <property type="match status" value="1"/>
</dbReference>
<dbReference type="GO" id="GO:0045454">
    <property type="term" value="P:cell redox homeostasis"/>
    <property type="evidence" value="ECO:0007669"/>
    <property type="project" value="TreeGrafter"/>
</dbReference>
<organism evidence="10 11">
    <name type="scientific">Prolixibacter denitrificans</name>
    <dbReference type="NCBI Taxonomy" id="1541063"/>
    <lineage>
        <taxon>Bacteria</taxon>
        <taxon>Pseudomonadati</taxon>
        <taxon>Bacteroidota</taxon>
        <taxon>Bacteroidia</taxon>
        <taxon>Marinilabiliales</taxon>
        <taxon>Prolixibacteraceae</taxon>
        <taxon>Prolixibacter</taxon>
    </lineage>
</organism>
<dbReference type="GO" id="GO:0005829">
    <property type="term" value="C:cytosol"/>
    <property type="evidence" value="ECO:0007669"/>
    <property type="project" value="TreeGrafter"/>
</dbReference>
<comment type="similarity">
    <text evidence="1">Belongs to the thioredoxin family.</text>
</comment>
<dbReference type="Pfam" id="PF00085">
    <property type="entry name" value="Thioredoxin"/>
    <property type="match status" value="1"/>
</dbReference>
<evidence type="ECO:0000313" key="12">
    <source>
        <dbReference type="Proteomes" id="UP000396862"/>
    </source>
</evidence>
<accession>A0A2P8CBF3</accession>
<dbReference type="InterPro" id="IPR036249">
    <property type="entry name" value="Thioredoxin-like_sf"/>
</dbReference>
<dbReference type="PRINTS" id="PR00421">
    <property type="entry name" value="THIOREDOXIN"/>
</dbReference>
<comment type="caution">
    <text evidence="10">The sequence shown here is derived from an EMBL/GenBank/DDBJ whole genome shotgun (WGS) entry which is preliminary data.</text>
</comment>
<dbReference type="Gene3D" id="3.40.30.10">
    <property type="entry name" value="Glutaredoxin"/>
    <property type="match status" value="1"/>
</dbReference>
<dbReference type="Proteomes" id="UP000396862">
    <property type="component" value="Unassembled WGS sequence"/>
</dbReference>
<reference evidence="10 11" key="1">
    <citation type="submission" date="2018-03" db="EMBL/GenBank/DDBJ databases">
        <title>Genomic Encyclopedia of Archaeal and Bacterial Type Strains, Phase II (KMG-II): from individual species to whole genera.</title>
        <authorList>
            <person name="Goeker M."/>
        </authorList>
    </citation>
    <scope>NUCLEOTIDE SEQUENCE [LARGE SCALE GENOMIC DNA]</scope>
    <source>
        <strain evidence="10 11">DSM 27267</strain>
    </source>
</reference>
<dbReference type="GO" id="GO:0015035">
    <property type="term" value="F:protein-disulfide reductase activity"/>
    <property type="evidence" value="ECO:0007669"/>
    <property type="project" value="UniProtKB-UniRule"/>
</dbReference>
<evidence type="ECO:0000256" key="5">
    <source>
        <dbReference type="ARBA" id="ARBA00023284"/>
    </source>
</evidence>
<feature type="signal peptide" evidence="7">
    <location>
        <begin position="1"/>
        <end position="27"/>
    </location>
</feature>
<keyword evidence="7" id="KW-0732">Signal</keyword>
<keyword evidence="2" id="KW-0813">Transport</keyword>
<keyword evidence="12" id="KW-1185">Reference proteome</keyword>
<evidence type="ECO:0000313" key="9">
    <source>
        <dbReference type="EMBL" id="GET22957.1"/>
    </source>
</evidence>
<reference evidence="9 12" key="2">
    <citation type="submission" date="2019-10" db="EMBL/GenBank/DDBJ databases">
        <title>Prolixibacter strains distinguished by the presence of nitrate reductase genes were adept at nitrate-dependent anaerobic corrosion of metallic iron and carbon steel.</title>
        <authorList>
            <person name="Iino T."/>
            <person name="Shono N."/>
            <person name="Ito K."/>
            <person name="Nakamura R."/>
            <person name="Sueoka K."/>
            <person name="Harayama S."/>
            <person name="Ohkuma M."/>
        </authorList>
    </citation>
    <scope>NUCLEOTIDE SEQUENCE [LARGE SCALE GENOMIC DNA]</scope>
    <source>
        <strain evidence="9 12">MIC1-1</strain>
    </source>
</reference>
<sequence>MKKMQRTSQISVLMAIFLSLLVSCNQAGNGNQSQMADKGNEKNLVVVKDMSKFTEIINGDTPVLVDFYADWCAPCKMMSPILEQLSKEMQGSVKVVKVNVDNNREAAMQYGVRNIPTMLLFRNGQIKWQGVGVMQADQLKSIIQQNS</sequence>
<dbReference type="InterPro" id="IPR013766">
    <property type="entry name" value="Thioredoxin_domain"/>
</dbReference>
<dbReference type="InterPro" id="IPR005746">
    <property type="entry name" value="Thioredoxin"/>
</dbReference>
<evidence type="ECO:0000256" key="6">
    <source>
        <dbReference type="NCBIfam" id="TIGR01068"/>
    </source>
</evidence>
<dbReference type="EMBL" id="BLAU01000001">
    <property type="protein sequence ID" value="GET22957.1"/>
    <property type="molecule type" value="Genomic_DNA"/>
</dbReference>
<keyword evidence="3" id="KW-0249">Electron transport</keyword>
<dbReference type="RefSeq" id="WP_246187257.1">
    <property type="nucleotide sequence ID" value="NZ_BLAU01000001.1"/>
</dbReference>
<dbReference type="PANTHER" id="PTHR45663:SF11">
    <property type="entry name" value="GEO12009P1"/>
    <property type="match status" value="1"/>
</dbReference>
<proteinExistence type="inferred from homology"/>
<dbReference type="Proteomes" id="UP000240621">
    <property type="component" value="Unassembled WGS sequence"/>
</dbReference>
<evidence type="ECO:0000313" key="10">
    <source>
        <dbReference type="EMBL" id="PSK82294.1"/>
    </source>
</evidence>
<dbReference type="PANTHER" id="PTHR45663">
    <property type="entry name" value="GEO12009P1"/>
    <property type="match status" value="1"/>
</dbReference>
<feature type="chain" id="PRO_5015202298" description="Thioredoxin" evidence="7">
    <location>
        <begin position="28"/>
        <end position="147"/>
    </location>
</feature>
<keyword evidence="4" id="KW-1015">Disulfide bond</keyword>
<evidence type="ECO:0000256" key="1">
    <source>
        <dbReference type="ARBA" id="ARBA00008987"/>
    </source>
</evidence>
<evidence type="ECO:0000256" key="2">
    <source>
        <dbReference type="ARBA" id="ARBA00022448"/>
    </source>
</evidence>
<dbReference type="PROSITE" id="PS51257">
    <property type="entry name" value="PROKAR_LIPOPROTEIN"/>
    <property type="match status" value="1"/>
</dbReference>
<dbReference type="CDD" id="cd02947">
    <property type="entry name" value="TRX_family"/>
    <property type="match status" value="1"/>
</dbReference>
<dbReference type="SUPFAM" id="SSF52833">
    <property type="entry name" value="Thioredoxin-like"/>
    <property type="match status" value="1"/>
</dbReference>
<gene>
    <name evidence="10" type="ORF">CLV93_10638</name>
    <name evidence="9" type="ORF">JCM18694_32030</name>
</gene>
<dbReference type="AlphaFoldDB" id="A0A2P8CBF3"/>
<keyword evidence="5" id="KW-0676">Redox-active center</keyword>
<protein>
    <recommendedName>
        <fullName evidence="6">Thioredoxin</fullName>
    </recommendedName>
</protein>
<dbReference type="InterPro" id="IPR017937">
    <property type="entry name" value="Thioredoxin_CS"/>
</dbReference>
<dbReference type="PROSITE" id="PS00194">
    <property type="entry name" value="THIOREDOXIN_1"/>
    <property type="match status" value="1"/>
</dbReference>
<evidence type="ECO:0000259" key="8">
    <source>
        <dbReference type="PROSITE" id="PS51352"/>
    </source>
</evidence>
<name>A0A2P8CBF3_9BACT</name>
<evidence type="ECO:0000256" key="3">
    <source>
        <dbReference type="ARBA" id="ARBA00022982"/>
    </source>
</evidence>
<evidence type="ECO:0000313" key="11">
    <source>
        <dbReference type="Proteomes" id="UP000240621"/>
    </source>
</evidence>
<dbReference type="PROSITE" id="PS51352">
    <property type="entry name" value="THIOREDOXIN_2"/>
    <property type="match status" value="1"/>
</dbReference>